<name>A0A1G7E173_9FLAO</name>
<gene>
    <name evidence="1" type="ORF">SAMN05421544_11364</name>
</gene>
<keyword evidence="2" id="KW-1185">Reference proteome</keyword>
<dbReference type="Proteomes" id="UP000198517">
    <property type="component" value="Unassembled WGS sequence"/>
</dbReference>
<evidence type="ECO:0000313" key="2">
    <source>
        <dbReference type="Proteomes" id="UP000198517"/>
    </source>
</evidence>
<sequence>DNAEKLALKVVGRMRLDSNNTEHILYNSFIKNSVEIRPVELEGVGIFGVEVSFQLKNPQRLKVNPDDWKDLDKVCL</sequence>
<dbReference type="AlphaFoldDB" id="A0A1G7E173"/>
<reference evidence="1 2" key="1">
    <citation type="submission" date="2016-10" db="EMBL/GenBank/DDBJ databases">
        <authorList>
            <person name="de Groot N.N."/>
        </authorList>
    </citation>
    <scope>NUCLEOTIDE SEQUENCE [LARGE SCALE GENOMIC DNA]</scope>
    <source>
        <strain evidence="1 2">DSM 24015</strain>
    </source>
</reference>
<organism evidence="1 2">
    <name type="scientific">Riemerella columbipharyngis</name>
    <dbReference type="NCBI Taxonomy" id="1071918"/>
    <lineage>
        <taxon>Bacteria</taxon>
        <taxon>Pseudomonadati</taxon>
        <taxon>Bacteroidota</taxon>
        <taxon>Flavobacteriia</taxon>
        <taxon>Flavobacteriales</taxon>
        <taxon>Weeksellaceae</taxon>
        <taxon>Riemerella</taxon>
    </lineage>
</organism>
<protein>
    <submittedName>
        <fullName evidence="1">Uncharacterized protein</fullName>
    </submittedName>
</protein>
<feature type="non-terminal residue" evidence="1">
    <location>
        <position position="1"/>
    </location>
</feature>
<evidence type="ECO:0000313" key="1">
    <source>
        <dbReference type="EMBL" id="SDE57391.1"/>
    </source>
</evidence>
<dbReference type="STRING" id="1071918.SAMN05421544_11364"/>
<dbReference type="EMBL" id="FNAS01000013">
    <property type="protein sequence ID" value="SDE57391.1"/>
    <property type="molecule type" value="Genomic_DNA"/>
</dbReference>
<accession>A0A1G7E173</accession>
<dbReference type="RefSeq" id="WP_176763273.1">
    <property type="nucleotide sequence ID" value="NZ_FNAS01000013.1"/>
</dbReference>
<proteinExistence type="predicted"/>